<reference evidence="2 3" key="1">
    <citation type="submission" date="2019-07" db="EMBL/GenBank/DDBJ databases">
        <title>Quadrisphaera sp. strain DD2A genome sequencing and assembly.</title>
        <authorList>
            <person name="Kim I."/>
        </authorList>
    </citation>
    <scope>NUCLEOTIDE SEQUENCE [LARGE SCALE GENOMIC DNA]</scope>
    <source>
        <strain evidence="2 3">DD2A</strain>
    </source>
</reference>
<dbReference type="OrthoDB" id="9811293at2"/>
<evidence type="ECO:0000313" key="3">
    <source>
        <dbReference type="Proteomes" id="UP000321234"/>
    </source>
</evidence>
<keyword evidence="1" id="KW-1133">Transmembrane helix</keyword>
<feature type="transmembrane region" description="Helical" evidence="1">
    <location>
        <begin position="245"/>
        <end position="264"/>
    </location>
</feature>
<dbReference type="PANTHER" id="PTHR39419:SF1">
    <property type="entry name" value="SLL0814 PROTEIN"/>
    <property type="match status" value="1"/>
</dbReference>
<evidence type="ECO:0000313" key="2">
    <source>
        <dbReference type="EMBL" id="TXR55902.1"/>
    </source>
</evidence>
<dbReference type="InterPro" id="IPR007354">
    <property type="entry name" value="CruF-like"/>
</dbReference>
<name>A0A5C8ZDI4_9ACTN</name>
<gene>
    <name evidence="2" type="ORF">FMM08_13010</name>
</gene>
<dbReference type="AlphaFoldDB" id="A0A5C8ZDI4"/>
<keyword evidence="1" id="KW-0472">Membrane</keyword>
<dbReference type="EMBL" id="VKAC01000007">
    <property type="protein sequence ID" value="TXR55902.1"/>
    <property type="molecule type" value="Genomic_DNA"/>
</dbReference>
<feature type="transmembrane region" description="Helical" evidence="1">
    <location>
        <begin position="35"/>
        <end position="53"/>
    </location>
</feature>
<organism evidence="2 3">
    <name type="scientific">Quadrisphaera setariae</name>
    <dbReference type="NCBI Taxonomy" id="2593304"/>
    <lineage>
        <taxon>Bacteria</taxon>
        <taxon>Bacillati</taxon>
        <taxon>Actinomycetota</taxon>
        <taxon>Actinomycetes</taxon>
        <taxon>Kineosporiales</taxon>
        <taxon>Kineosporiaceae</taxon>
        <taxon>Quadrisphaera</taxon>
    </lineage>
</organism>
<feature type="transmembrane region" description="Helical" evidence="1">
    <location>
        <begin position="214"/>
        <end position="239"/>
    </location>
</feature>
<feature type="transmembrane region" description="Helical" evidence="1">
    <location>
        <begin position="99"/>
        <end position="119"/>
    </location>
</feature>
<dbReference type="PANTHER" id="PTHR39419">
    <property type="entry name" value="SLL0814 PROTEIN"/>
    <property type="match status" value="1"/>
</dbReference>
<proteinExistence type="predicted"/>
<keyword evidence="3" id="KW-1185">Reference proteome</keyword>
<dbReference type="Proteomes" id="UP000321234">
    <property type="component" value="Unassembled WGS sequence"/>
</dbReference>
<keyword evidence="1" id="KW-0812">Transmembrane</keyword>
<dbReference type="Pfam" id="PF04240">
    <property type="entry name" value="Caroten_synth"/>
    <property type="match status" value="1"/>
</dbReference>
<feature type="transmembrane region" description="Helical" evidence="1">
    <location>
        <begin position="60"/>
        <end position="79"/>
    </location>
</feature>
<feature type="transmembrane region" description="Helical" evidence="1">
    <location>
        <begin position="131"/>
        <end position="150"/>
    </location>
</feature>
<sequence length="271" mass="27585">MAAAGAQRAALVLAAVAVVVQVAHPLLSGDVLTTATVVSVLVFAAASLVSAAATHGLRAAVVLALGAGGVGLLAEAVGVSTGFPFGEYAYAGTLGPQVLGVPAVVPAAWLMMAWPTMLAGRSVVDLLRKRFGPVPHWVAVPLSAWVLTAWDLSLDPQMVAAGHWSWAHPDPSLPGIPGIPLTNYAGWLLVSLVVHAVLHAGVPRRVRPGVPASAAIGAGAPALLLGWTWLGSALGNAAFFGRPWVALWVFAAMGLVALPALAHLRRRTPGA</sequence>
<accession>A0A5C8ZDI4</accession>
<comment type="caution">
    <text evidence="2">The sequence shown here is derived from an EMBL/GenBank/DDBJ whole genome shotgun (WGS) entry which is preliminary data.</text>
</comment>
<feature type="transmembrane region" description="Helical" evidence="1">
    <location>
        <begin position="184"/>
        <end position="202"/>
    </location>
</feature>
<evidence type="ECO:0000256" key="1">
    <source>
        <dbReference type="SAM" id="Phobius"/>
    </source>
</evidence>
<protein>
    <submittedName>
        <fullName evidence="2">Carotenoid biosynthesis protein</fullName>
    </submittedName>
</protein>